<feature type="compositionally biased region" description="Low complexity" evidence="2">
    <location>
        <begin position="302"/>
        <end position="317"/>
    </location>
</feature>
<keyword evidence="1" id="KW-0175">Coiled coil</keyword>
<comment type="caution">
    <text evidence="4">The sequence shown here is derived from an EMBL/GenBank/DDBJ whole genome shotgun (WGS) entry which is preliminary data.</text>
</comment>
<evidence type="ECO:0000256" key="1">
    <source>
        <dbReference type="SAM" id="Coils"/>
    </source>
</evidence>
<sequence>MPKSSPTASPPTSNTIPKPTLDAAARMTDVALRKKKNADAQAAFRARRANYIATLEETVTSLESVVIQLQESCRESRAEAIELRQENNRLRMEQRERERFWRALYHAKKTGQAPEVDDLTPPPPPMSSPFLGHAQVATMPSHSTSLVPQQYGNSLGFRDESVIRQGPYNGTSGNGPPNFSNQPSPAPFPNNEVSSDGSSSSSINPRGNKYSPYSFPMSGDGRWQVGSTVIPSTGEPITPPHSQSPVYTESPSLTSAEMLVYPGRFSADEQKTALNSVLDSAPYVFPSGDRFNQHLTDSVPNSRSMSPTASTTSSTTSLPLTSSFQFTFHEASPGQDCTEFDYRRQSLPHCPEVTLHGGTADVSLTGQPSDAVRYRASRRPDLSADHQSMLGTHDSTQHDQSDGDVPFNAHHTIRSRRDTIPPRSRSTSPGPAPLSCTVAVIKAQAFGALRRTRARTKKTSDGAVKVAMDVLEARGIEIGSVSAGSKRPRMDDEVMEAETP</sequence>
<feature type="region of interest" description="Disordered" evidence="2">
    <location>
        <begin position="163"/>
        <end position="215"/>
    </location>
</feature>
<feature type="region of interest" description="Disordered" evidence="2">
    <location>
        <begin position="110"/>
        <end position="132"/>
    </location>
</feature>
<dbReference type="Gene3D" id="1.20.5.170">
    <property type="match status" value="1"/>
</dbReference>
<feature type="region of interest" description="Disordered" evidence="2">
    <location>
        <begin position="480"/>
        <end position="500"/>
    </location>
</feature>
<feature type="region of interest" description="Disordered" evidence="2">
    <location>
        <begin position="378"/>
        <end position="433"/>
    </location>
</feature>
<dbReference type="AlphaFoldDB" id="A0A9P5TEY8"/>
<dbReference type="PROSITE" id="PS00036">
    <property type="entry name" value="BZIP_BASIC"/>
    <property type="match status" value="1"/>
</dbReference>
<feature type="domain" description="BZIP" evidence="3">
    <location>
        <begin position="33"/>
        <end position="47"/>
    </location>
</feature>
<dbReference type="GO" id="GO:0003700">
    <property type="term" value="F:DNA-binding transcription factor activity"/>
    <property type="evidence" value="ECO:0007669"/>
    <property type="project" value="InterPro"/>
</dbReference>
<evidence type="ECO:0000313" key="5">
    <source>
        <dbReference type="Proteomes" id="UP000724874"/>
    </source>
</evidence>
<feature type="region of interest" description="Disordered" evidence="2">
    <location>
        <begin position="294"/>
        <end position="317"/>
    </location>
</feature>
<feature type="compositionally biased region" description="Polar residues" evidence="2">
    <location>
        <begin position="385"/>
        <end position="394"/>
    </location>
</feature>
<dbReference type="Proteomes" id="UP000724874">
    <property type="component" value="Unassembled WGS sequence"/>
</dbReference>
<feature type="compositionally biased region" description="Polar residues" evidence="2">
    <location>
        <begin position="168"/>
        <end position="183"/>
    </location>
</feature>
<evidence type="ECO:0000256" key="2">
    <source>
        <dbReference type="SAM" id="MobiDB-lite"/>
    </source>
</evidence>
<organism evidence="4 5">
    <name type="scientific">Gymnopilus junonius</name>
    <name type="common">Spectacular rustgill mushroom</name>
    <name type="synonym">Gymnopilus spectabilis subsp. junonius</name>
    <dbReference type="NCBI Taxonomy" id="109634"/>
    <lineage>
        <taxon>Eukaryota</taxon>
        <taxon>Fungi</taxon>
        <taxon>Dikarya</taxon>
        <taxon>Basidiomycota</taxon>
        <taxon>Agaricomycotina</taxon>
        <taxon>Agaricomycetes</taxon>
        <taxon>Agaricomycetidae</taxon>
        <taxon>Agaricales</taxon>
        <taxon>Agaricineae</taxon>
        <taxon>Hymenogastraceae</taxon>
        <taxon>Gymnopilus</taxon>
    </lineage>
</organism>
<name>A0A9P5TEY8_GYMJU</name>
<proteinExistence type="predicted"/>
<reference evidence="4" key="1">
    <citation type="submission" date="2020-11" db="EMBL/GenBank/DDBJ databases">
        <authorList>
            <consortium name="DOE Joint Genome Institute"/>
            <person name="Ahrendt S."/>
            <person name="Riley R."/>
            <person name="Andreopoulos W."/>
            <person name="LaButti K."/>
            <person name="Pangilinan J."/>
            <person name="Ruiz-duenas F.J."/>
            <person name="Barrasa J.M."/>
            <person name="Sanchez-Garcia M."/>
            <person name="Camarero S."/>
            <person name="Miyauchi S."/>
            <person name="Serrano A."/>
            <person name="Linde D."/>
            <person name="Babiker R."/>
            <person name="Drula E."/>
            <person name="Ayuso-Fernandez I."/>
            <person name="Pacheco R."/>
            <person name="Padilla G."/>
            <person name="Ferreira P."/>
            <person name="Barriuso J."/>
            <person name="Kellner H."/>
            <person name="Castanera R."/>
            <person name="Alfaro M."/>
            <person name="Ramirez L."/>
            <person name="Pisabarro A.G."/>
            <person name="Kuo A."/>
            <person name="Tritt A."/>
            <person name="Lipzen A."/>
            <person name="He G."/>
            <person name="Yan M."/>
            <person name="Ng V."/>
            <person name="Cullen D."/>
            <person name="Martin F."/>
            <person name="Rosso M.-N."/>
            <person name="Henrissat B."/>
            <person name="Hibbett D."/>
            <person name="Martinez A.T."/>
            <person name="Grigoriev I.V."/>
        </authorList>
    </citation>
    <scope>NUCLEOTIDE SEQUENCE</scope>
    <source>
        <strain evidence="4">AH 44721</strain>
    </source>
</reference>
<dbReference type="InterPro" id="IPR004827">
    <property type="entry name" value="bZIP"/>
</dbReference>
<gene>
    <name evidence="4" type="ORF">CPB84DRAFT_706994</name>
</gene>
<dbReference type="SUPFAM" id="SSF57959">
    <property type="entry name" value="Leucine zipper domain"/>
    <property type="match status" value="1"/>
</dbReference>
<dbReference type="OrthoDB" id="2285533at2759"/>
<accession>A0A9P5TEY8</accession>
<evidence type="ECO:0000259" key="3">
    <source>
        <dbReference type="PROSITE" id="PS00036"/>
    </source>
</evidence>
<feature type="coiled-coil region" evidence="1">
    <location>
        <begin position="52"/>
        <end position="93"/>
    </location>
</feature>
<dbReference type="InterPro" id="IPR046347">
    <property type="entry name" value="bZIP_sf"/>
</dbReference>
<feature type="compositionally biased region" description="Low complexity" evidence="2">
    <location>
        <begin position="1"/>
        <end position="17"/>
    </location>
</feature>
<keyword evidence="5" id="KW-1185">Reference proteome</keyword>
<feature type="region of interest" description="Disordered" evidence="2">
    <location>
        <begin position="1"/>
        <end position="22"/>
    </location>
</feature>
<dbReference type="EMBL" id="JADNYJ010000277">
    <property type="protein sequence ID" value="KAF8872131.1"/>
    <property type="molecule type" value="Genomic_DNA"/>
</dbReference>
<protein>
    <recommendedName>
        <fullName evidence="3">BZIP domain-containing protein</fullName>
    </recommendedName>
</protein>
<evidence type="ECO:0000313" key="4">
    <source>
        <dbReference type="EMBL" id="KAF8872131.1"/>
    </source>
</evidence>